<dbReference type="GO" id="GO:0006281">
    <property type="term" value="P:DNA repair"/>
    <property type="evidence" value="ECO:0007669"/>
    <property type="project" value="InterPro"/>
</dbReference>
<gene>
    <name evidence="1" type="ORF">AYP69_02675</name>
</gene>
<dbReference type="EMBL" id="LUGO01000030">
    <property type="protein sequence ID" value="OXS41552.1"/>
    <property type="molecule type" value="Genomic_DNA"/>
</dbReference>
<dbReference type="GO" id="GO:0000287">
    <property type="term" value="F:magnesium ion binding"/>
    <property type="evidence" value="ECO:0007669"/>
    <property type="project" value="InterPro"/>
</dbReference>
<name>A0A226RFH3_9LACO</name>
<dbReference type="RefSeq" id="WP_089144606.1">
    <property type="nucleotide sequence ID" value="NZ_LUGD01000066.1"/>
</dbReference>
<dbReference type="SUPFAM" id="SSF103084">
    <property type="entry name" value="Holliday junction resolvase RusA"/>
    <property type="match status" value="1"/>
</dbReference>
<dbReference type="InterPro" id="IPR008822">
    <property type="entry name" value="Endonuclease_RusA-like"/>
</dbReference>
<dbReference type="Pfam" id="PF05866">
    <property type="entry name" value="RusA"/>
    <property type="match status" value="1"/>
</dbReference>
<dbReference type="Gene3D" id="3.30.1330.70">
    <property type="entry name" value="Holliday junction resolvase RusA"/>
    <property type="match status" value="1"/>
</dbReference>
<organism evidence="1 2">
    <name type="scientific">Ligilactobacillus agilis</name>
    <dbReference type="NCBI Taxonomy" id="1601"/>
    <lineage>
        <taxon>Bacteria</taxon>
        <taxon>Bacillati</taxon>
        <taxon>Bacillota</taxon>
        <taxon>Bacilli</taxon>
        <taxon>Lactobacillales</taxon>
        <taxon>Lactobacillaceae</taxon>
        <taxon>Ligilactobacillus</taxon>
    </lineage>
</organism>
<protein>
    <submittedName>
        <fullName evidence="1">Crossover junction endodeoxyribonuclease RuvA</fullName>
    </submittedName>
</protein>
<dbReference type="Proteomes" id="UP000215261">
    <property type="component" value="Unassembled WGS sequence"/>
</dbReference>
<evidence type="ECO:0000313" key="1">
    <source>
        <dbReference type="EMBL" id="OXS41552.1"/>
    </source>
</evidence>
<reference evidence="1 2" key="1">
    <citation type="submission" date="2016-03" db="EMBL/GenBank/DDBJ databases">
        <title>Sequencing of Lactobacillus Species from Commercial Turkeys.</title>
        <authorList>
            <person name="Johnson T.J."/>
            <person name="Youmans B.P."/>
            <person name="Case K.A."/>
        </authorList>
    </citation>
    <scope>NUCLEOTIDE SEQUENCE [LARGE SCALE GENOMIC DNA]</scope>
    <source>
        <strain evidence="1 2">UMNLA1</strain>
    </source>
</reference>
<evidence type="ECO:0000313" key="2">
    <source>
        <dbReference type="Proteomes" id="UP000215261"/>
    </source>
</evidence>
<accession>A0A226RFH3</accession>
<dbReference type="InterPro" id="IPR036614">
    <property type="entry name" value="RusA-like_sf"/>
</dbReference>
<proteinExistence type="predicted"/>
<sequence>MENEVVQFFVPLKKLPTVTHQEKKVHVVKGKPVFYEPDDLKKARTLYMGMLSEFKPKQKLKGAIRLTLKFLYYRGKSHYDGEYKVTKPDLDNNIKLIQDCLTKLGFWEDDRFVASLIIEKFWAEVPGIFVRIEKI</sequence>
<dbReference type="AlphaFoldDB" id="A0A226RFH3"/>
<dbReference type="GO" id="GO:0006310">
    <property type="term" value="P:DNA recombination"/>
    <property type="evidence" value="ECO:0007669"/>
    <property type="project" value="InterPro"/>
</dbReference>
<comment type="caution">
    <text evidence="1">The sequence shown here is derived from an EMBL/GenBank/DDBJ whole genome shotgun (WGS) entry which is preliminary data.</text>
</comment>